<dbReference type="PANTHER" id="PTHR30591">
    <property type="entry name" value="RECBCD ENZYME SUBUNIT RECC"/>
    <property type="match status" value="1"/>
</dbReference>
<evidence type="ECO:0000256" key="9">
    <source>
        <dbReference type="ARBA" id="ARBA00023204"/>
    </source>
</evidence>
<dbReference type="InterPro" id="IPR013986">
    <property type="entry name" value="DExx_box_DNA_helicase_dom_sf"/>
</dbReference>
<keyword evidence="5 10" id="KW-0347">Helicase</keyword>
<proteinExistence type="inferred from homology"/>
<protein>
    <recommendedName>
        <fullName evidence="10">RecBCD enzyme subunit RecC</fullName>
    </recommendedName>
    <alternativeName>
        <fullName evidence="10">Exonuclease V subunit RecC</fullName>
        <shortName evidence="10">ExoV subunit RecC</shortName>
    </alternativeName>
    <alternativeName>
        <fullName evidence="10">Helicase/nuclease RecBCD subunit RecC</fullName>
    </alternativeName>
</protein>
<keyword evidence="2 10" id="KW-0547">Nucleotide-binding</keyword>
<evidence type="ECO:0000256" key="1">
    <source>
        <dbReference type="ARBA" id="ARBA00022722"/>
    </source>
</evidence>
<dbReference type="InterPro" id="IPR006697">
    <property type="entry name" value="RecC"/>
</dbReference>
<comment type="miscellaneous">
    <text evidence="10">In the RecBCD complex, RecB has a slow 3'-5' helicase, an exonuclease activity and loads RecA onto ssDNA, RecD has a fast 5'-3' helicase activity, while RecC stimulates the ATPase and processivity of the RecB helicase and contributes to recognition of the Chi site.</text>
</comment>
<dbReference type="Gene3D" id="1.10.10.990">
    <property type="match status" value="1"/>
</dbReference>
<comment type="function">
    <text evidence="10">A helicase/nuclease that prepares dsDNA breaks (DSB) for recombinational DNA repair. Binds to DSBs and unwinds DNA via a highly rapid and processive ATP-dependent bidirectional helicase activity. Unwinds dsDNA until it encounters a Chi (crossover hotspot instigator) sequence from the 3' direction. Cuts ssDNA a few nucleotides 3' to the Chi site. The properties and activities of the enzyme are changed at Chi. The Chi-altered holoenzyme produces a long 3'-ssDNA overhang and facilitates RecA-binding to the ssDNA for homologous DNA recombination and repair. Holoenzyme degrades any linearized DNA that is unable to undergo homologous recombination. In the holoenzyme this subunit recognizes the wild-type Chi sequence, and when added to isolated RecB increases its ATP-dependent helicase processivity.</text>
</comment>
<keyword evidence="1 10" id="KW-0540">Nuclease</keyword>
<dbReference type="InterPro" id="IPR027417">
    <property type="entry name" value="P-loop_NTPase"/>
</dbReference>
<keyword evidence="4 10" id="KW-0378">Hydrolase</keyword>
<evidence type="ECO:0000256" key="11">
    <source>
        <dbReference type="SAM" id="MobiDB-lite"/>
    </source>
</evidence>
<keyword evidence="9 10" id="KW-0234">DNA repair</keyword>
<sequence>MLTVHRSAHGTDLAHALAGVLAEPLPDAFAVEMIAVPAKGVERWLTQRLAHVLGTGAAPAPGTQTAPDGVCANVEFPSSADVVERAVQDASPEISASVRAWTPDRARWSLVEVIDVSLGESWCAALARYLRGGADTGRRLAVATRLARLFDEYGQARPAMISAWAQGHDEFGDGRRLHDDLIWQAELWRHQRDLIGRPAPAELLEEACAKLRENPALSSLPGRISIFGASRLSPARVQVLAALAEHREVHLWLNHPSPPLWEATAGTAPAIRRADDDSRSRVRNPLLASMSRDLLELQQTLRRYAPQARDVEHPSPERPSTLLGNLQRDLSRGETKDVADRPVLHPTDTSVQVHACYGRVRQVEVLRETIVGLLADDPTLEPRDILVMCPDVETFAPLVASAFAIGDQPGSAQGHPAQRLRVRVADRSPRQTNGLFDVLGLLLELGTARITAPQVLDLAGREAVRKRFGFDDDDLARLRDWLVGAGIRWGLDEGHRQAWHLSSIGQGTWRAGLDRLLLGVAVEGDTEHLGGVVGMDDVDSADIDLAGRLAELVDRLATAQELMSGRHPVAQWLTGLEAAVLGLAGTDRNTAWEVNQLRSELWDVAEAAANSPAPCSLADLRTVLSDLLAGRPTRSSFRTGTLTVCTLVPMRSVPHRVVCLLGLDDGSFPRRADPDGDDVLARDPWVGERDPRSEDRQLFLDAVCAAQEKLVITYSGADDRTGAPIPPAVPLGELLDAVDRTAWIDDERVRDRITVRHPLQPFDPRNFTPGVLGRSGPFSFDQPALDGARALTRPKNPEKPFLEGILPAPVRTADIELADLHRLLQHPARGFLRQRLQVGAALAEDEPDDSLPVELDSLQKWAVGERLLRQRLSGLSPADCITVELRRGLLPPGELGRTLLAQVGRQVEQVLTASTVERDTAADSRDVDVTLPDGSRVTGTVGGVRGKTALGMTFSRLGPRHRLTAWIDLLALTATDPGGGWSAVAVGRGRGGAARSVFDPLDPDLATGALTEIVGLYRSGLRSPLPLPLKTGAAYAARRFRGSRVAAARVEAEKSWVDDTFPGEQSDAEHALILGDKARLETLLTQSPAPDEQGEGWVADETDRFGRLSRRLWDRLLAAERLEGR</sequence>
<feature type="region of interest" description="Disordered" evidence="11">
    <location>
        <begin position="306"/>
        <end position="343"/>
    </location>
</feature>
<reference evidence="14" key="1">
    <citation type="journal article" date="2019" name="Int. J. Syst. Evol. Microbiol.">
        <title>The Global Catalogue of Microorganisms (GCM) 10K type strain sequencing project: providing services to taxonomists for standard genome sequencing and annotation.</title>
        <authorList>
            <consortium name="The Broad Institute Genomics Platform"/>
            <consortium name="The Broad Institute Genome Sequencing Center for Infectious Disease"/>
            <person name="Wu L."/>
            <person name="Ma J."/>
        </authorList>
    </citation>
    <scope>NUCLEOTIDE SEQUENCE [LARGE SCALE GENOMIC DNA]</scope>
    <source>
        <strain evidence="14">JCM 16902</strain>
    </source>
</reference>
<evidence type="ECO:0000256" key="8">
    <source>
        <dbReference type="ARBA" id="ARBA00023125"/>
    </source>
</evidence>
<dbReference type="Gene3D" id="3.40.50.300">
    <property type="entry name" value="P-loop containing nucleotide triphosphate hydrolases"/>
    <property type="match status" value="2"/>
</dbReference>
<evidence type="ECO:0000256" key="3">
    <source>
        <dbReference type="ARBA" id="ARBA00022763"/>
    </source>
</evidence>
<dbReference type="InterPro" id="IPR041500">
    <property type="entry name" value="RecC_C"/>
</dbReference>
<keyword evidence="3 10" id="KW-0227">DNA damage</keyword>
<evidence type="ECO:0000256" key="7">
    <source>
        <dbReference type="ARBA" id="ARBA00022840"/>
    </source>
</evidence>
<keyword evidence="6 10" id="KW-0269">Exonuclease</keyword>
<feature type="compositionally biased region" description="Basic and acidic residues" evidence="11">
    <location>
        <begin position="329"/>
        <end position="343"/>
    </location>
</feature>
<organism evidence="13 14">
    <name type="scientific">Kineosporia mesophila</name>
    <dbReference type="NCBI Taxonomy" id="566012"/>
    <lineage>
        <taxon>Bacteria</taxon>
        <taxon>Bacillati</taxon>
        <taxon>Actinomycetota</taxon>
        <taxon>Actinomycetes</taxon>
        <taxon>Kineosporiales</taxon>
        <taxon>Kineosporiaceae</taxon>
        <taxon>Kineosporia</taxon>
    </lineage>
</organism>
<evidence type="ECO:0000256" key="6">
    <source>
        <dbReference type="ARBA" id="ARBA00022839"/>
    </source>
</evidence>
<dbReference type="InterPro" id="IPR011335">
    <property type="entry name" value="Restrct_endonuc-II-like"/>
</dbReference>
<keyword evidence="8 10" id="KW-0238">DNA-binding</keyword>
<comment type="caution">
    <text evidence="13">The sequence shown here is derived from an EMBL/GenBank/DDBJ whole genome shotgun (WGS) entry which is preliminary data.</text>
</comment>
<dbReference type="SUPFAM" id="SSF52980">
    <property type="entry name" value="Restriction endonuclease-like"/>
    <property type="match status" value="1"/>
</dbReference>
<evidence type="ECO:0000256" key="4">
    <source>
        <dbReference type="ARBA" id="ARBA00022801"/>
    </source>
</evidence>
<dbReference type="PANTHER" id="PTHR30591:SF1">
    <property type="entry name" value="RECBCD ENZYME SUBUNIT RECC"/>
    <property type="match status" value="1"/>
</dbReference>
<evidence type="ECO:0000256" key="5">
    <source>
        <dbReference type="ARBA" id="ARBA00022806"/>
    </source>
</evidence>
<keyword evidence="14" id="KW-1185">Reference proteome</keyword>
<evidence type="ECO:0000313" key="14">
    <source>
        <dbReference type="Proteomes" id="UP001501074"/>
    </source>
</evidence>
<gene>
    <name evidence="10 13" type="primary">recC</name>
    <name evidence="13" type="ORF">GCM10022223_56280</name>
</gene>
<dbReference type="NCBIfam" id="TIGR01450">
    <property type="entry name" value="recC"/>
    <property type="match status" value="1"/>
</dbReference>
<dbReference type="SUPFAM" id="SSF52540">
    <property type="entry name" value="P-loop containing nucleoside triphosphate hydrolases"/>
    <property type="match status" value="2"/>
</dbReference>
<feature type="domain" description="RecC C-terminal" evidence="12">
    <location>
        <begin position="813"/>
        <end position="1038"/>
    </location>
</feature>
<dbReference type="EMBL" id="BAAAZO010000011">
    <property type="protein sequence ID" value="GAA3631054.1"/>
    <property type="molecule type" value="Genomic_DNA"/>
</dbReference>
<comment type="similarity">
    <text evidence="10">Belongs to the RecC family.</text>
</comment>
<evidence type="ECO:0000259" key="12">
    <source>
        <dbReference type="Pfam" id="PF17946"/>
    </source>
</evidence>
<keyword evidence="7 10" id="KW-0067">ATP-binding</keyword>
<dbReference type="HAMAP" id="MF_01486">
    <property type="entry name" value="RecC"/>
    <property type="match status" value="1"/>
</dbReference>
<evidence type="ECO:0000256" key="2">
    <source>
        <dbReference type="ARBA" id="ARBA00022741"/>
    </source>
</evidence>
<evidence type="ECO:0000256" key="10">
    <source>
        <dbReference type="HAMAP-Rule" id="MF_01486"/>
    </source>
</evidence>
<name>A0ABP7AFN0_9ACTN</name>
<dbReference type="Pfam" id="PF17946">
    <property type="entry name" value="RecC_C"/>
    <property type="match status" value="1"/>
</dbReference>
<dbReference type="RefSeq" id="WP_231488519.1">
    <property type="nucleotide sequence ID" value="NZ_BAAAZO010000011.1"/>
</dbReference>
<evidence type="ECO:0000313" key="13">
    <source>
        <dbReference type="EMBL" id="GAA3631054.1"/>
    </source>
</evidence>
<dbReference type="Pfam" id="PF04257">
    <property type="entry name" value="Exonuc_V_gamma"/>
    <property type="match status" value="1"/>
</dbReference>
<comment type="subunit">
    <text evidence="10">Heterotrimer of RecB, RecC and RecD. All subunits contribute to DNA-binding.</text>
</comment>
<dbReference type="Gene3D" id="3.40.50.10930">
    <property type="match status" value="1"/>
</dbReference>
<dbReference type="Gene3D" id="1.10.10.160">
    <property type="match status" value="1"/>
</dbReference>
<dbReference type="PIRSF" id="PIRSF000980">
    <property type="entry name" value="RecC"/>
    <property type="match status" value="1"/>
</dbReference>
<dbReference type="Proteomes" id="UP001501074">
    <property type="component" value="Unassembled WGS sequence"/>
</dbReference>
<accession>A0ABP7AFN0</accession>